<name>A0A8S5N074_9CAUD</name>
<evidence type="ECO:0000313" key="1">
    <source>
        <dbReference type="EMBL" id="DAD87872.1"/>
    </source>
</evidence>
<organism evidence="1">
    <name type="scientific">Siphoviridae sp. ct43U4</name>
    <dbReference type="NCBI Taxonomy" id="2826285"/>
    <lineage>
        <taxon>Viruses</taxon>
        <taxon>Duplodnaviria</taxon>
        <taxon>Heunggongvirae</taxon>
        <taxon>Uroviricota</taxon>
        <taxon>Caudoviricetes</taxon>
    </lineage>
</organism>
<accession>A0A8S5N074</accession>
<proteinExistence type="predicted"/>
<protein>
    <submittedName>
        <fullName evidence="1">Uncharacterized protein</fullName>
    </submittedName>
</protein>
<sequence length="43" mass="5350">MEKTTLLKIIREVRNLEVRKSKNDSQFKFYYTHYGENHIIKDY</sequence>
<reference evidence="1" key="1">
    <citation type="journal article" date="2021" name="Proc. Natl. Acad. Sci. U.S.A.">
        <title>A Catalog of Tens of Thousands of Viruses from Human Metagenomes Reveals Hidden Associations with Chronic Diseases.</title>
        <authorList>
            <person name="Tisza M.J."/>
            <person name="Buck C.B."/>
        </authorList>
    </citation>
    <scope>NUCLEOTIDE SEQUENCE</scope>
    <source>
        <strain evidence="1">Ct43U4</strain>
    </source>
</reference>
<dbReference type="EMBL" id="BK015029">
    <property type="protein sequence ID" value="DAD87872.1"/>
    <property type="molecule type" value="Genomic_DNA"/>
</dbReference>